<evidence type="ECO:0000256" key="1">
    <source>
        <dbReference type="SAM" id="MobiDB-lite"/>
    </source>
</evidence>
<feature type="domain" description="DUF4604" evidence="2">
    <location>
        <begin position="6"/>
        <end position="167"/>
    </location>
</feature>
<feature type="compositionally biased region" description="Basic residues" evidence="1">
    <location>
        <begin position="152"/>
        <end position="162"/>
    </location>
</feature>
<feature type="region of interest" description="Disordered" evidence="1">
    <location>
        <begin position="133"/>
        <end position="172"/>
    </location>
</feature>
<gene>
    <name evidence="3" type="ORF">N7G274_000084</name>
</gene>
<organism evidence="3 4">
    <name type="scientific">Stereocaulon virgatum</name>
    <dbReference type="NCBI Taxonomy" id="373712"/>
    <lineage>
        <taxon>Eukaryota</taxon>
        <taxon>Fungi</taxon>
        <taxon>Dikarya</taxon>
        <taxon>Ascomycota</taxon>
        <taxon>Pezizomycotina</taxon>
        <taxon>Lecanoromycetes</taxon>
        <taxon>OSLEUM clade</taxon>
        <taxon>Lecanoromycetidae</taxon>
        <taxon>Lecanorales</taxon>
        <taxon>Lecanorineae</taxon>
        <taxon>Stereocaulaceae</taxon>
        <taxon>Stereocaulon</taxon>
    </lineage>
</organism>
<dbReference type="InterPro" id="IPR027911">
    <property type="entry name" value="DUF4604"/>
</dbReference>
<dbReference type="EMBL" id="JBEFKJ010000001">
    <property type="protein sequence ID" value="KAL2048173.1"/>
    <property type="molecule type" value="Genomic_DNA"/>
</dbReference>
<evidence type="ECO:0000313" key="4">
    <source>
        <dbReference type="Proteomes" id="UP001590950"/>
    </source>
</evidence>
<comment type="caution">
    <text evidence="3">The sequence shown here is derived from an EMBL/GenBank/DDBJ whole genome shotgun (WGS) entry which is preliminary data.</text>
</comment>
<evidence type="ECO:0000259" key="2">
    <source>
        <dbReference type="Pfam" id="PF15377"/>
    </source>
</evidence>
<accession>A0ABR4AXI2</accession>
<sequence length="172" mass="18926">MSYNAKNLSYNPKEPVFLRRLRAQHGSGDSARHERPLARPKKQVKDGEEDDQPTYVLEGSQDTISKAECETLMGTAYHERRDENETISSAKPDLGAQKPAKGASDVSEDVAPVKQKIAAIGSSNKRRLAKVVGEADDVDGDPDVKGNCPTPNRKKHKTKKVKLSFNEGPPEF</sequence>
<name>A0ABR4AXI2_9LECA</name>
<reference evidence="3 4" key="1">
    <citation type="submission" date="2024-09" db="EMBL/GenBank/DDBJ databases">
        <title>Rethinking Asexuality: The Enigmatic Case of Functional Sexual Genes in Lepraria (Stereocaulaceae).</title>
        <authorList>
            <person name="Doellman M."/>
            <person name="Sun Y."/>
            <person name="Barcenas-Pena A."/>
            <person name="Lumbsch H.T."/>
            <person name="Grewe F."/>
        </authorList>
    </citation>
    <scope>NUCLEOTIDE SEQUENCE [LARGE SCALE GENOMIC DNA]</scope>
    <source>
        <strain evidence="3 4">Mercado 3170</strain>
    </source>
</reference>
<protein>
    <recommendedName>
        <fullName evidence="2">DUF4604 domain-containing protein</fullName>
    </recommendedName>
</protein>
<dbReference type="Proteomes" id="UP001590950">
    <property type="component" value="Unassembled WGS sequence"/>
</dbReference>
<feature type="region of interest" description="Disordered" evidence="1">
    <location>
        <begin position="20"/>
        <end position="110"/>
    </location>
</feature>
<proteinExistence type="predicted"/>
<evidence type="ECO:0000313" key="3">
    <source>
        <dbReference type="EMBL" id="KAL2048173.1"/>
    </source>
</evidence>
<keyword evidence="4" id="KW-1185">Reference proteome</keyword>
<dbReference type="Pfam" id="PF15377">
    <property type="entry name" value="DUF4604"/>
    <property type="match status" value="1"/>
</dbReference>